<reference evidence="2 3" key="1">
    <citation type="journal article" date="2021" name="Nat. Plants">
        <title>The Taxus genome provides insights into paclitaxel biosynthesis.</title>
        <authorList>
            <person name="Xiong X."/>
            <person name="Gou J."/>
            <person name="Liao Q."/>
            <person name="Li Y."/>
            <person name="Zhou Q."/>
            <person name="Bi G."/>
            <person name="Li C."/>
            <person name="Du R."/>
            <person name="Wang X."/>
            <person name="Sun T."/>
            <person name="Guo L."/>
            <person name="Liang H."/>
            <person name="Lu P."/>
            <person name="Wu Y."/>
            <person name="Zhang Z."/>
            <person name="Ro D.K."/>
            <person name="Shang Y."/>
            <person name="Huang S."/>
            <person name="Yan J."/>
        </authorList>
    </citation>
    <scope>NUCLEOTIDE SEQUENCE [LARGE SCALE GENOMIC DNA]</scope>
    <source>
        <strain evidence="2">Ta-2019</strain>
    </source>
</reference>
<gene>
    <name evidence="2" type="ORF">KI387_034010</name>
</gene>
<name>A0AA38C4S1_TAXCH</name>
<sequence>RRKTAGLKEQAREGEKKGGAEGGGQGGRWRRVGLHRAGASLQVGSGAETVGEGRLAPLWRRRERGTVGAAPPPPLLCCRLRRGGGGGTGFLEGDGAGPRRRVCAQ</sequence>
<feature type="region of interest" description="Disordered" evidence="1">
    <location>
        <begin position="1"/>
        <end position="30"/>
    </location>
</feature>
<comment type="caution">
    <text evidence="2">The sequence shown here is derived from an EMBL/GenBank/DDBJ whole genome shotgun (WGS) entry which is preliminary data.</text>
</comment>
<accession>A0AA38C4S1</accession>
<evidence type="ECO:0000256" key="1">
    <source>
        <dbReference type="SAM" id="MobiDB-lite"/>
    </source>
</evidence>
<evidence type="ECO:0000313" key="2">
    <source>
        <dbReference type="EMBL" id="KAH9289893.1"/>
    </source>
</evidence>
<protein>
    <submittedName>
        <fullName evidence="2">Uncharacterized protein</fullName>
    </submittedName>
</protein>
<organism evidence="2 3">
    <name type="scientific">Taxus chinensis</name>
    <name type="common">Chinese yew</name>
    <name type="synonym">Taxus wallichiana var. chinensis</name>
    <dbReference type="NCBI Taxonomy" id="29808"/>
    <lineage>
        <taxon>Eukaryota</taxon>
        <taxon>Viridiplantae</taxon>
        <taxon>Streptophyta</taxon>
        <taxon>Embryophyta</taxon>
        <taxon>Tracheophyta</taxon>
        <taxon>Spermatophyta</taxon>
        <taxon>Pinopsida</taxon>
        <taxon>Pinidae</taxon>
        <taxon>Conifers II</taxon>
        <taxon>Cupressales</taxon>
        <taxon>Taxaceae</taxon>
        <taxon>Taxus</taxon>
    </lineage>
</organism>
<evidence type="ECO:0000313" key="3">
    <source>
        <dbReference type="Proteomes" id="UP000824469"/>
    </source>
</evidence>
<dbReference type="Proteomes" id="UP000824469">
    <property type="component" value="Unassembled WGS sequence"/>
</dbReference>
<dbReference type="EMBL" id="JAHRHJ020003813">
    <property type="protein sequence ID" value="KAH9289893.1"/>
    <property type="molecule type" value="Genomic_DNA"/>
</dbReference>
<feature type="non-terminal residue" evidence="2">
    <location>
        <position position="1"/>
    </location>
</feature>
<feature type="non-terminal residue" evidence="2">
    <location>
        <position position="105"/>
    </location>
</feature>
<feature type="compositionally biased region" description="Basic and acidic residues" evidence="1">
    <location>
        <begin position="9"/>
        <end position="19"/>
    </location>
</feature>
<dbReference type="AlphaFoldDB" id="A0AA38C4S1"/>
<proteinExistence type="predicted"/>
<keyword evidence="3" id="KW-1185">Reference proteome</keyword>